<dbReference type="InterPro" id="IPR034087">
    <property type="entry name" value="C/VIF1"/>
</dbReference>
<dbReference type="PANTHER" id="PTHR36710">
    <property type="entry name" value="PECTINESTERASE INHIBITOR-LIKE"/>
    <property type="match status" value="1"/>
</dbReference>
<dbReference type="Gene3D" id="1.20.140.40">
    <property type="entry name" value="Invertase/pectin methylesterase inhibitor family protein"/>
    <property type="match status" value="1"/>
</dbReference>
<evidence type="ECO:0000256" key="1">
    <source>
        <dbReference type="ARBA" id="ARBA00022729"/>
    </source>
</evidence>
<keyword evidence="1 4" id="KW-0732">Signal</keyword>
<evidence type="ECO:0000313" key="6">
    <source>
        <dbReference type="EMBL" id="KYP48338.1"/>
    </source>
</evidence>
<dbReference type="PANTHER" id="PTHR36710:SF13">
    <property type="entry name" value="PUTATIVE-RELATED"/>
    <property type="match status" value="1"/>
</dbReference>
<dbReference type="CDD" id="cd15796">
    <property type="entry name" value="CIF_like"/>
    <property type="match status" value="1"/>
</dbReference>
<gene>
    <name evidence="6" type="ORF">KK1_029946</name>
</gene>
<feature type="domain" description="Pectinesterase inhibitor" evidence="5">
    <location>
        <begin position="31"/>
        <end position="171"/>
    </location>
</feature>
<dbReference type="NCBIfam" id="TIGR01614">
    <property type="entry name" value="PME_inhib"/>
    <property type="match status" value="1"/>
</dbReference>
<keyword evidence="7" id="KW-1185">Reference proteome</keyword>
<dbReference type="AlphaFoldDB" id="A0A151S0Q8"/>
<feature type="chain" id="PRO_5007588219" evidence="4">
    <location>
        <begin position="26"/>
        <end position="176"/>
    </location>
</feature>
<organism evidence="6 7">
    <name type="scientific">Cajanus cajan</name>
    <name type="common">Pigeon pea</name>
    <name type="synonym">Cajanus indicus</name>
    <dbReference type="NCBI Taxonomy" id="3821"/>
    <lineage>
        <taxon>Eukaryota</taxon>
        <taxon>Viridiplantae</taxon>
        <taxon>Streptophyta</taxon>
        <taxon>Embryophyta</taxon>
        <taxon>Tracheophyta</taxon>
        <taxon>Spermatophyta</taxon>
        <taxon>Magnoliopsida</taxon>
        <taxon>eudicotyledons</taxon>
        <taxon>Gunneridae</taxon>
        <taxon>Pentapetalae</taxon>
        <taxon>rosids</taxon>
        <taxon>fabids</taxon>
        <taxon>Fabales</taxon>
        <taxon>Fabaceae</taxon>
        <taxon>Papilionoideae</taxon>
        <taxon>50 kb inversion clade</taxon>
        <taxon>NPAAA clade</taxon>
        <taxon>indigoferoid/millettioid clade</taxon>
        <taxon>Phaseoleae</taxon>
        <taxon>Cajanus</taxon>
    </lineage>
</organism>
<comment type="similarity">
    <text evidence="3">Belongs to the PMEI family.</text>
</comment>
<feature type="signal peptide" evidence="4">
    <location>
        <begin position="1"/>
        <end position="25"/>
    </location>
</feature>
<evidence type="ECO:0000256" key="3">
    <source>
        <dbReference type="ARBA" id="ARBA00038471"/>
    </source>
</evidence>
<dbReference type="EMBL" id="KQ483502">
    <property type="protein sequence ID" value="KYP48338.1"/>
    <property type="molecule type" value="Genomic_DNA"/>
</dbReference>
<dbReference type="Gramene" id="C.cajan_29405.t">
    <property type="protein sequence ID" value="C.cajan_29405.t.cds1"/>
    <property type="gene ID" value="C.cajan_29405"/>
</dbReference>
<reference evidence="6" key="1">
    <citation type="journal article" date="2012" name="Nat. Biotechnol.">
        <title>Draft genome sequence of pigeonpea (Cajanus cajan), an orphan legume crop of resource-poor farmers.</title>
        <authorList>
            <person name="Varshney R.K."/>
            <person name="Chen W."/>
            <person name="Li Y."/>
            <person name="Bharti A.K."/>
            <person name="Saxena R.K."/>
            <person name="Schlueter J.A."/>
            <person name="Donoghue M.T."/>
            <person name="Azam S."/>
            <person name="Fan G."/>
            <person name="Whaley A.M."/>
            <person name="Farmer A.D."/>
            <person name="Sheridan J."/>
            <person name="Iwata A."/>
            <person name="Tuteja R."/>
            <person name="Penmetsa R.V."/>
            <person name="Wu W."/>
            <person name="Upadhyaya H.D."/>
            <person name="Yang S.P."/>
            <person name="Shah T."/>
            <person name="Saxena K.B."/>
            <person name="Michael T."/>
            <person name="McCombie W.R."/>
            <person name="Yang B."/>
            <person name="Zhang G."/>
            <person name="Yang H."/>
            <person name="Wang J."/>
            <person name="Spillane C."/>
            <person name="Cook D.R."/>
            <person name="May G.D."/>
            <person name="Xu X."/>
            <person name="Jackson S.A."/>
        </authorList>
    </citation>
    <scope>NUCLEOTIDE SEQUENCE [LARGE SCALE GENOMIC DNA]</scope>
</reference>
<dbReference type="InterPro" id="IPR035513">
    <property type="entry name" value="Invertase/methylesterase_inhib"/>
</dbReference>
<evidence type="ECO:0000259" key="5">
    <source>
        <dbReference type="SMART" id="SM00856"/>
    </source>
</evidence>
<evidence type="ECO:0000313" key="7">
    <source>
        <dbReference type="Proteomes" id="UP000075243"/>
    </source>
</evidence>
<dbReference type="OrthoDB" id="1918674at2759"/>
<dbReference type="SMART" id="SM00856">
    <property type="entry name" value="PMEI"/>
    <property type="match status" value="1"/>
</dbReference>
<dbReference type="OMA" id="MHIATEV"/>
<dbReference type="SUPFAM" id="SSF101148">
    <property type="entry name" value="Plant invertase/pectin methylesterase inhibitor"/>
    <property type="match status" value="1"/>
</dbReference>
<dbReference type="Proteomes" id="UP000075243">
    <property type="component" value="Unassembled WGS sequence"/>
</dbReference>
<dbReference type="Pfam" id="PF04043">
    <property type="entry name" value="PMEI"/>
    <property type="match status" value="1"/>
</dbReference>
<sequence length="176" mass="19222">MLSFNHLYLICNILVMIILLPTYDCRELQPNDVNLIVKTCNQTPNPNLCIKLLEADPRGRSADVSGLALITVDVIKAKANEGLNKINQLLKGGGNNKRALLSCVDKYKTILVADIPQATQALNFGNPKFAEDATSDSVVEATSCEEGFGRNSPITRENNDTRDVANVARAIVRLLL</sequence>
<keyword evidence="2" id="KW-1015">Disulfide bond</keyword>
<dbReference type="STRING" id="3821.A0A151S0Q8"/>
<protein>
    <submittedName>
        <fullName evidence="6">Invertase inhibitor</fullName>
    </submittedName>
</protein>
<accession>A0A151S0Q8</accession>
<dbReference type="InterPro" id="IPR006501">
    <property type="entry name" value="Pectinesterase_inhib_dom"/>
</dbReference>
<dbReference type="GO" id="GO:0004857">
    <property type="term" value="F:enzyme inhibitor activity"/>
    <property type="evidence" value="ECO:0007669"/>
    <property type="project" value="InterPro"/>
</dbReference>
<dbReference type="InterPro" id="IPR052421">
    <property type="entry name" value="PCW_Enzyme_Inhibitor"/>
</dbReference>
<dbReference type="FunFam" id="1.20.140.40:FF:000009">
    <property type="entry name" value="Invertase/pectin methylesterase inhibitor family protein"/>
    <property type="match status" value="1"/>
</dbReference>
<proteinExistence type="inferred from homology"/>
<name>A0A151S0Q8_CAJCA</name>
<evidence type="ECO:0000256" key="2">
    <source>
        <dbReference type="ARBA" id="ARBA00023157"/>
    </source>
</evidence>
<evidence type="ECO:0000256" key="4">
    <source>
        <dbReference type="SAM" id="SignalP"/>
    </source>
</evidence>